<reference evidence="1 2" key="1">
    <citation type="submission" date="2023-03" db="EMBL/GenBank/DDBJ databases">
        <authorList>
            <person name="Shen W."/>
            <person name="Cai J."/>
        </authorList>
    </citation>
    <scope>NUCLEOTIDE SEQUENCE [LARGE SCALE GENOMIC DNA]</scope>
    <source>
        <strain evidence="1 2">Y2</strain>
    </source>
</reference>
<gene>
    <name evidence="1" type="ORF">P7D79_01290</name>
</gene>
<name>A0ABD5F3L1_ENTAV</name>
<dbReference type="EMBL" id="JARPWY010000002">
    <property type="protein sequence ID" value="MDT2512855.1"/>
    <property type="molecule type" value="Genomic_DNA"/>
</dbReference>
<dbReference type="Proteomes" id="UP001264335">
    <property type="component" value="Unassembled WGS sequence"/>
</dbReference>
<organism evidence="1 2">
    <name type="scientific">Enterococcus avium</name>
    <name type="common">Streptococcus avium</name>
    <dbReference type="NCBI Taxonomy" id="33945"/>
    <lineage>
        <taxon>Bacteria</taxon>
        <taxon>Bacillati</taxon>
        <taxon>Bacillota</taxon>
        <taxon>Bacilli</taxon>
        <taxon>Lactobacillales</taxon>
        <taxon>Enterococcaceae</taxon>
        <taxon>Enterococcus</taxon>
    </lineage>
</organism>
<dbReference type="RefSeq" id="WP_311924153.1">
    <property type="nucleotide sequence ID" value="NZ_JARPWV010000036.1"/>
</dbReference>
<dbReference type="AlphaFoldDB" id="A0ABD5F3L1"/>
<accession>A0ABD5F3L1</accession>
<comment type="caution">
    <text evidence="1">The sequence shown here is derived from an EMBL/GenBank/DDBJ whole genome shotgun (WGS) entry which is preliminary data.</text>
</comment>
<evidence type="ECO:0000313" key="1">
    <source>
        <dbReference type="EMBL" id="MDT2512855.1"/>
    </source>
</evidence>
<evidence type="ECO:0000313" key="2">
    <source>
        <dbReference type="Proteomes" id="UP001264335"/>
    </source>
</evidence>
<proteinExistence type="predicted"/>
<sequence>MTVLTGYRGNYALLFSAIEKLEKNEPLENGEQSELLNMIHNAEGLAYPDQDLFERHQRAIKNDSTLSAELEEVEDWL</sequence>
<protein>
    <submittedName>
        <fullName evidence="1">Uncharacterized protein</fullName>
    </submittedName>
</protein>